<dbReference type="PANTHER" id="PTHR48021">
    <property type="match status" value="1"/>
</dbReference>
<evidence type="ECO:0000256" key="1">
    <source>
        <dbReference type="ARBA" id="ARBA00004370"/>
    </source>
</evidence>
<dbReference type="GO" id="GO:0022857">
    <property type="term" value="F:transmembrane transporter activity"/>
    <property type="evidence" value="ECO:0007669"/>
    <property type="project" value="InterPro"/>
</dbReference>
<evidence type="ECO:0000313" key="9">
    <source>
        <dbReference type="Proteomes" id="UP000188268"/>
    </source>
</evidence>
<sequence>MGISDIFCITGWLAILFSKNALWLDLGRFLVGCGSGVSVYVVPVYVAEITTKDIRGAFSSLNVLMLACGKALMYVIASLINWRTSALIGDQKFCFLALYGKEFLTDGREGLSDDEDLYGEKDHAGEDGFCFVRFGTLEFQQHVENVGDTKRQKLSGYKVVNSNLKNIPIADFTLNLAPLEFCSKSGTFSYQG</sequence>
<dbReference type="PANTHER" id="PTHR48021:SF15">
    <property type="entry name" value="SUGAR TRANSPORTER ERD6-LIKE 15 ISOFORM X1"/>
    <property type="match status" value="1"/>
</dbReference>
<comment type="subcellular location">
    <subcellularLocation>
        <location evidence="1">Membrane</location>
    </subcellularLocation>
</comment>
<dbReference type="GO" id="GO:0016020">
    <property type="term" value="C:membrane"/>
    <property type="evidence" value="ECO:0007669"/>
    <property type="project" value="UniProtKB-SubCell"/>
</dbReference>
<dbReference type="InterPro" id="IPR036259">
    <property type="entry name" value="MFS_trans_sf"/>
</dbReference>
<name>A0A1R3KL84_COCAP</name>
<dbReference type="InterPro" id="IPR005828">
    <property type="entry name" value="MFS_sugar_transport-like"/>
</dbReference>
<protein>
    <submittedName>
        <fullName evidence="8">General substrate transporter</fullName>
    </submittedName>
</protein>
<keyword evidence="5 7" id="KW-1133">Transmembrane helix</keyword>
<dbReference type="OrthoDB" id="1729440at2759"/>
<keyword evidence="9" id="KW-1185">Reference proteome</keyword>
<dbReference type="Gramene" id="OMP07846">
    <property type="protein sequence ID" value="OMP07846"/>
    <property type="gene ID" value="CCACVL1_01206"/>
</dbReference>
<organism evidence="8 9">
    <name type="scientific">Corchorus capsularis</name>
    <name type="common">Jute</name>
    <dbReference type="NCBI Taxonomy" id="210143"/>
    <lineage>
        <taxon>Eukaryota</taxon>
        <taxon>Viridiplantae</taxon>
        <taxon>Streptophyta</taxon>
        <taxon>Embryophyta</taxon>
        <taxon>Tracheophyta</taxon>
        <taxon>Spermatophyta</taxon>
        <taxon>Magnoliopsida</taxon>
        <taxon>eudicotyledons</taxon>
        <taxon>Gunneridae</taxon>
        <taxon>Pentapetalae</taxon>
        <taxon>rosids</taxon>
        <taxon>malvids</taxon>
        <taxon>Malvales</taxon>
        <taxon>Malvaceae</taxon>
        <taxon>Grewioideae</taxon>
        <taxon>Apeibeae</taxon>
        <taxon>Corchorus</taxon>
    </lineage>
</organism>
<keyword evidence="3" id="KW-0813">Transport</keyword>
<feature type="transmembrane region" description="Helical" evidence="7">
    <location>
        <begin position="26"/>
        <end position="46"/>
    </location>
</feature>
<dbReference type="Gene3D" id="1.20.1250.20">
    <property type="entry name" value="MFS general substrate transporter like domains"/>
    <property type="match status" value="1"/>
</dbReference>
<dbReference type="Proteomes" id="UP000188268">
    <property type="component" value="Unassembled WGS sequence"/>
</dbReference>
<evidence type="ECO:0000256" key="6">
    <source>
        <dbReference type="ARBA" id="ARBA00023136"/>
    </source>
</evidence>
<gene>
    <name evidence="8" type="ORF">CCACVL1_01206</name>
</gene>
<keyword evidence="4 7" id="KW-0812">Transmembrane</keyword>
<evidence type="ECO:0000256" key="2">
    <source>
        <dbReference type="ARBA" id="ARBA00010992"/>
    </source>
</evidence>
<keyword evidence="3" id="KW-0762">Sugar transport</keyword>
<proteinExistence type="inferred from homology"/>
<reference evidence="8 9" key="1">
    <citation type="submission" date="2013-09" db="EMBL/GenBank/DDBJ databases">
        <title>Corchorus capsularis genome sequencing.</title>
        <authorList>
            <person name="Alam M."/>
            <person name="Haque M.S."/>
            <person name="Islam M.S."/>
            <person name="Emdad E.M."/>
            <person name="Islam M.M."/>
            <person name="Ahmed B."/>
            <person name="Halim A."/>
            <person name="Hossen Q.M.M."/>
            <person name="Hossain M.Z."/>
            <person name="Ahmed R."/>
            <person name="Khan M.M."/>
            <person name="Islam R."/>
            <person name="Rashid M.M."/>
            <person name="Khan S.A."/>
            <person name="Rahman M.S."/>
            <person name="Alam M."/>
        </authorList>
    </citation>
    <scope>NUCLEOTIDE SEQUENCE [LARGE SCALE GENOMIC DNA]</scope>
    <source>
        <strain evidence="9">cv. CVL-1</strain>
        <tissue evidence="8">Whole seedling</tissue>
    </source>
</reference>
<evidence type="ECO:0000256" key="3">
    <source>
        <dbReference type="ARBA" id="ARBA00022597"/>
    </source>
</evidence>
<dbReference type="Pfam" id="PF00083">
    <property type="entry name" value="Sugar_tr"/>
    <property type="match status" value="1"/>
</dbReference>
<keyword evidence="6 7" id="KW-0472">Membrane</keyword>
<dbReference type="EMBL" id="AWWV01004159">
    <property type="protein sequence ID" value="OMP07846.1"/>
    <property type="molecule type" value="Genomic_DNA"/>
</dbReference>
<dbReference type="SUPFAM" id="SSF103473">
    <property type="entry name" value="MFS general substrate transporter"/>
    <property type="match status" value="1"/>
</dbReference>
<feature type="transmembrane region" description="Helical" evidence="7">
    <location>
        <begin position="58"/>
        <end position="82"/>
    </location>
</feature>
<evidence type="ECO:0000256" key="5">
    <source>
        <dbReference type="ARBA" id="ARBA00022989"/>
    </source>
</evidence>
<comment type="similarity">
    <text evidence="2">Belongs to the major facilitator superfamily. Sugar transporter (TC 2.A.1.1) family.</text>
</comment>
<accession>A0A1R3KL84</accession>
<evidence type="ECO:0000256" key="7">
    <source>
        <dbReference type="SAM" id="Phobius"/>
    </source>
</evidence>
<comment type="caution">
    <text evidence="8">The sequence shown here is derived from an EMBL/GenBank/DDBJ whole genome shotgun (WGS) entry which is preliminary data.</text>
</comment>
<dbReference type="AlphaFoldDB" id="A0A1R3KL84"/>
<evidence type="ECO:0000313" key="8">
    <source>
        <dbReference type="EMBL" id="OMP07846.1"/>
    </source>
</evidence>
<dbReference type="InterPro" id="IPR050549">
    <property type="entry name" value="MFS_Trehalose_Transporter"/>
</dbReference>
<evidence type="ECO:0000256" key="4">
    <source>
        <dbReference type="ARBA" id="ARBA00022692"/>
    </source>
</evidence>